<gene>
    <name evidence="1" type="ORF">CSCA_1456</name>
</gene>
<dbReference type="RefSeq" id="WP_029160006.1">
    <property type="nucleotide sequence ID" value="NZ_CP009933.1"/>
</dbReference>
<reference evidence="1 2" key="1">
    <citation type="journal article" date="2015" name="J. Biotechnol.">
        <title>Complete genome sequence of a malodorant-producing acetogen, Clostridium scatologenes ATCC 25775(T).</title>
        <authorList>
            <person name="Zhu Z."/>
            <person name="Guo T."/>
            <person name="Zheng H."/>
            <person name="Song T."/>
            <person name="Ouyang P."/>
            <person name="Xie J."/>
        </authorList>
    </citation>
    <scope>NUCLEOTIDE SEQUENCE [LARGE SCALE GENOMIC DNA]</scope>
    <source>
        <strain evidence="1 2">ATCC 25775</strain>
    </source>
</reference>
<dbReference type="AlphaFoldDB" id="A0A0E3GQH5"/>
<dbReference type="EMBL" id="CP009933">
    <property type="protein sequence ID" value="AKA68581.1"/>
    <property type="molecule type" value="Genomic_DNA"/>
</dbReference>
<evidence type="ECO:0000313" key="2">
    <source>
        <dbReference type="Proteomes" id="UP000033115"/>
    </source>
</evidence>
<organism evidence="1 2">
    <name type="scientific">Clostridium scatologenes</name>
    <dbReference type="NCBI Taxonomy" id="1548"/>
    <lineage>
        <taxon>Bacteria</taxon>
        <taxon>Bacillati</taxon>
        <taxon>Bacillota</taxon>
        <taxon>Clostridia</taxon>
        <taxon>Eubacteriales</taxon>
        <taxon>Clostridiaceae</taxon>
        <taxon>Clostridium</taxon>
    </lineage>
</organism>
<accession>A0A0E3GQH5</accession>
<proteinExistence type="predicted"/>
<sequence>MVRGRTITFKYKHFQYDEHVKKLLSTDLNSKDEMELKKIYNNYESLQIHRGYEYIIKDLYILMIKRNISTTDIANIYGVGPRTIQIWLKELGLNRTQKEAQKIAVTKRDYKSIKKGRVVPDQLPSCSLENDVRYQLNILLEQELKKYEVIIGVTALGISDFETDIPIIILKSLTMSKFLIEIGKHSHHKNNTTKGYTILTLDNEENALKKIVAQILKEVKGI</sequence>
<evidence type="ECO:0000313" key="1">
    <source>
        <dbReference type="EMBL" id="AKA68581.1"/>
    </source>
</evidence>
<keyword evidence="2" id="KW-1185">Reference proteome</keyword>
<dbReference type="Proteomes" id="UP000033115">
    <property type="component" value="Chromosome"/>
</dbReference>
<name>A0A0E3GQH5_CLOSL</name>
<protein>
    <submittedName>
        <fullName evidence="1">Uncharacterized protein</fullName>
    </submittedName>
</protein>
<dbReference type="HOGENOM" id="CLU_1243549_0_0_9"/>
<dbReference type="KEGG" id="csq:CSCA_1456"/>